<organism evidence="1">
    <name type="scientific">marine sediment metagenome</name>
    <dbReference type="NCBI Taxonomy" id="412755"/>
    <lineage>
        <taxon>unclassified sequences</taxon>
        <taxon>metagenomes</taxon>
        <taxon>ecological metagenomes</taxon>
    </lineage>
</organism>
<protein>
    <recommendedName>
        <fullName evidence="2">Thymidylate synthase</fullName>
    </recommendedName>
</protein>
<reference evidence="1" key="1">
    <citation type="journal article" date="2015" name="Nature">
        <title>Complex archaea that bridge the gap between prokaryotes and eukaryotes.</title>
        <authorList>
            <person name="Spang A."/>
            <person name="Saw J.H."/>
            <person name="Jorgensen S.L."/>
            <person name="Zaremba-Niedzwiedzka K."/>
            <person name="Martijn J."/>
            <person name="Lind A.E."/>
            <person name="van Eijk R."/>
            <person name="Schleper C."/>
            <person name="Guy L."/>
            <person name="Ettema T.J."/>
        </authorList>
    </citation>
    <scope>NUCLEOTIDE SEQUENCE</scope>
</reference>
<dbReference type="AlphaFoldDB" id="A0A0F9Q8C1"/>
<accession>A0A0F9Q8C1</accession>
<name>A0A0F9Q8C1_9ZZZZ</name>
<comment type="caution">
    <text evidence="1">The sequence shown here is derived from an EMBL/GenBank/DDBJ whole genome shotgun (WGS) entry which is preliminary data.</text>
</comment>
<proteinExistence type="predicted"/>
<dbReference type="EMBL" id="LAZR01005242">
    <property type="protein sequence ID" value="KKN01603.1"/>
    <property type="molecule type" value="Genomic_DNA"/>
</dbReference>
<evidence type="ECO:0008006" key="2">
    <source>
        <dbReference type="Google" id="ProtNLM"/>
    </source>
</evidence>
<dbReference type="InterPro" id="IPR003745">
    <property type="entry name" value="DUF166"/>
</dbReference>
<dbReference type="Pfam" id="PF02593">
    <property type="entry name" value="DUF166"/>
    <property type="match status" value="1"/>
</dbReference>
<sequence>MMSDKNYKLGILYGTDPDTEMLSQKFAGNLINTEEFCKACENLEQNVKCDKCREHLTSFSSSIYFYEKIGEKVPDFIEDPEEFLPKNLPPVDFILVVGIHQDLLSGLPNYLKDKKEIKAVIVPIEDPKWAPAGLQVQVLEDFESYGIQAAFPKPFCALSKEINKHNKPGFNLTEEHDNVYEFIDYFKIGKPIVSFLLSKDGKSIEDSCILQSAPCGSSYYVCQQLKSKYFKNGESGDLSLNERISKAHHAYPCNASMDQDSILKDSILHVGGYLIRNAVRRELDLPEEEGEKLVYIVK</sequence>
<evidence type="ECO:0000313" key="1">
    <source>
        <dbReference type="EMBL" id="KKN01603.1"/>
    </source>
</evidence>
<gene>
    <name evidence="1" type="ORF">LCGC14_1126090</name>
</gene>